<keyword evidence="4" id="KW-0862">Zinc</keyword>
<evidence type="ECO:0000256" key="3">
    <source>
        <dbReference type="ARBA" id="ARBA00022771"/>
    </source>
</evidence>
<dbReference type="RefSeq" id="XP_041550443.1">
    <property type="nucleotide sequence ID" value="XM_041694290.1"/>
</dbReference>
<dbReference type="SMART" id="SM00291">
    <property type="entry name" value="ZnF_ZZ"/>
    <property type="match status" value="1"/>
</dbReference>
<proteinExistence type="predicted"/>
<dbReference type="PANTHER" id="PTHR24198:SF165">
    <property type="entry name" value="ANKYRIN REPEAT-CONTAINING PROTEIN-RELATED"/>
    <property type="match status" value="1"/>
</dbReference>
<dbReference type="OrthoDB" id="341259at2759"/>
<dbReference type="Pfam" id="PF24883">
    <property type="entry name" value="NPHP3_N"/>
    <property type="match status" value="1"/>
</dbReference>
<evidence type="ECO:0000256" key="7">
    <source>
        <dbReference type="SAM" id="MobiDB-lite"/>
    </source>
</evidence>
<dbReference type="SUPFAM" id="SSF57850">
    <property type="entry name" value="RING/U-box"/>
    <property type="match status" value="1"/>
</dbReference>
<dbReference type="SMART" id="SM00248">
    <property type="entry name" value="ANK"/>
    <property type="match status" value="20"/>
</dbReference>
<accession>A0A7R8AG52</accession>
<evidence type="ECO:0000313" key="9">
    <source>
        <dbReference type="EMBL" id="BCS18249.1"/>
    </source>
</evidence>
<feature type="repeat" description="ANK" evidence="6">
    <location>
        <begin position="1049"/>
        <end position="1081"/>
    </location>
</feature>
<feature type="repeat" description="ANK" evidence="6">
    <location>
        <begin position="976"/>
        <end position="1008"/>
    </location>
</feature>
<organism evidence="9 10">
    <name type="scientific">Aspergillus puulaauensis</name>
    <dbReference type="NCBI Taxonomy" id="1220207"/>
    <lineage>
        <taxon>Eukaryota</taxon>
        <taxon>Fungi</taxon>
        <taxon>Dikarya</taxon>
        <taxon>Ascomycota</taxon>
        <taxon>Pezizomycotina</taxon>
        <taxon>Eurotiomycetes</taxon>
        <taxon>Eurotiomycetidae</taxon>
        <taxon>Eurotiales</taxon>
        <taxon>Aspergillaceae</taxon>
        <taxon>Aspergillus</taxon>
    </lineage>
</organism>
<dbReference type="CDD" id="cd02249">
    <property type="entry name" value="ZZ"/>
    <property type="match status" value="1"/>
</dbReference>
<dbReference type="InterPro" id="IPR043145">
    <property type="entry name" value="Znf_ZZ_sf"/>
</dbReference>
<evidence type="ECO:0000256" key="5">
    <source>
        <dbReference type="ARBA" id="ARBA00023043"/>
    </source>
</evidence>
<feature type="compositionally biased region" description="Polar residues" evidence="7">
    <location>
        <begin position="1666"/>
        <end position="1675"/>
    </location>
</feature>
<dbReference type="Gene3D" id="1.25.40.20">
    <property type="entry name" value="Ankyrin repeat-containing domain"/>
    <property type="match status" value="4"/>
</dbReference>
<dbReference type="Pfam" id="PF12796">
    <property type="entry name" value="Ank_2"/>
    <property type="match status" value="6"/>
</dbReference>
<dbReference type="KEGG" id="apuu:APUU_11077A"/>
<keyword evidence="1" id="KW-0479">Metal-binding</keyword>
<feature type="compositionally biased region" description="Low complexity" evidence="7">
    <location>
        <begin position="1652"/>
        <end position="1665"/>
    </location>
</feature>
<feature type="repeat" description="ANK" evidence="6">
    <location>
        <begin position="1426"/>
        <end position="1458"/>
    </location>
</feature>
<dbReference type="PROSITE" id="PS50297">
    <property type="entry name" value="ANK_REP_REGION"/>
    <property type="match status" value="8"/>
</dbReference>
<feature type="region of interest" description="Disordered" evidence="7">
    <location>
        <begin position="1633"/>
        <end position="1675"/>
    </location>
</feature>
<feature type="region of interest" description="Disordered" evidence="7">
    <location>
        <begin position="250"/>
        <end position="286"/>
    </location>
</feature>
<dbReference type="GeneID" id="64968254"/>
<dbReference type="InterPro" id="IPR002110">
    <property type="entry name" value="Ankyrin_rpt"/>
</dbReference>
<keyword evidence="2" id="KW-0677">Repeat</keyword>
<evidence type="ECO:0000256" key="1">
    <source>
        <dbReference type="ARBA" id="ARBA00022723"/>
    </source>
</evidence>
<feature type="compositionally biased region" description="Acidic residues" evidence="7">
    <location>
        <begin position="1637"/>
        <end position="1651"/>
    </location>
</feature>
<evidence type="ECO:0000313" key="10">
    <source>
        <dbReference type="Proteomes" id="UP000654913"/>
    </source>
</evidence>
<evidence type="ECO:0000256" key="4">
    <source>
        <dbReference type="ARBA" id="ARBA00022833"/>
    </source>
</evidence>
<feature type="repeat" description="ANK" evidence="6">
    <location>
        <begin position="903"/>
        <end position="935"/>
    </location>
</feature>
<evidence type="ECO:0000256" key="2">
    <source>
        <dbReference type="ARBA" id="ARBA00022737"/>
    </source>
</evidence>
<gene>
    <name evidence="9" type="ORF">APUU_11077A</name>
</gene>
<dbReference type="Pfam" id="PF00569">
    <property type="entry name" value="ZZ"/>
    <property type="match status" value="1"/>
</dbReference>
<dbReference type="InterPro" id="IPR000433">
    <property type="entry name" value="Znf_ZZ"/>
</dbReference>
<dbReference type="GO" id="GO:0008270">
    <property type="term" value="F:zinc ion binding"/>
    <property type="evidence" value="ECO:0007669"/>
    <property type="project" value="UniProtKB-KW"/>
</dbReference>
<keyword evidence="10" id="KW-1185">Reference proteome</keyword>
<dbReference type="Proteomes" id="UP000654913">
    <property type="component" value="Chromosome 1"/>
</dbReference>
<feature type="repeat" description="ANK" evidence="6">
    <location>
        <begin position="1397"/>
        <end position="1425"/>
    </location>
</feature>
<feature type="compositionally biased region" description="Acidic residues" evidence="7">
    <location>
        <begin position="259"/>
        <end position="272"/>
    </location>
</feature>
<evidence type="ECO:0000256" key="6">
    <source>
        <dbReference type="PROSITE-ProRule" id="PRU00023"/>
    </source>
</evidence>
<feature type="repeat" description="ANK" evidence="6">
    <location>
        <begin position="1256"/>
        <end position="1288"/>
    </location>
</feature>
<feature type="repeat" description="ANK" evidence="6">
    <location>
        <begin position="1082"/>
        <end position="1114"/>
    </location>
</feature>
<reference evidence="9" key="1">
    <citation type="submission" date="2021-01" db="EMBL/GenBank/DDBJ databases">
        <authorList>
            <consortium name="Aspergillus puulaauensis MK2 genome sequencing consortium"/>
            <person name="Kazuki M."/>
            <person name="Futagami T."/>
        </authorList>
    </citation>
    <scope>NUCLEOTIDE SEQUENCE</scope>
    <source>
        <strain evidence="9">MK2</strain>
    </source>
</reference>
<feature type="repeat" description="ANK" evidence="6">
    <location>
        <begin position="1499"/>
        <end position="1533"/>
    </location>
</feature>
<dbReference type="SUPFAM" id="SSF48403">
    <property type="entry name" value="Ankyrin repeat"/>
    <property type="match status" value="2"/>
</dbReference>
<keyword evidence="3" id="KW-0863">Zinc-finger</keyword>
<dbReference type="PROSITE" id="PS01357">
    <property type="entry name" value="ZF_ZZ_1"/>
    <property type="match status" value="1"/>
</dbReference>
<dbReference type="InterPro" id="IPR056884">
    <property type="entry name" value="NPHP3-like_N"/>
</dbReference>
<name>A0A7R8AG52_9EURO</name>
<dbReference type="PRINTS" id="PR01415">
    <property type="entry name" value="ANKYRIN"/>
</dbReference>
<dbReference type="Gene3D" id="3.30.60.90">
    <property type="match status" value="1"/>
</dbReference>
<dbReference type="PANTHER" id="PTHR24198">
    <property type="entry name" value="ANKYRIN REPEAT AND PROTEIN KINASE DOMAIN-CONTAINING PROTEIN"/>
    <property type="match status" value="1"/>
</dbReference>
<keyword evidence="5 6" id="KW-0040">ANK repeat</keyword>
<reference evidence="9" key="2">
    <citation type="submission" date="2021-02" db="EMBL/GenBank/DDBJ databases">
        <title>Aspergillus puulaauensis MK2 genome sequence.</title>
        <authorList>
            <person name="Futagami T."/>
            <person name="Mori K."/>
            <person name="Kadooka C."/>
            <person name="Tanaka T."/>
        </authorList>
    </citation>
    <scope>NUCLEOTIDE SEQUENCE</scope>
    <source>
        <strain evidence="9">MK2</strain>
    </source>
</reference>
<feature type="repeat" description="ANK" evidence="6">
    <location>
        <begin position="870"/>
        <end position="902"/>
    </location>
</feature>
<feature type="domain" description="ZZ-type" evidence="8">
    <location>
        <begin position="1588"/>
        <end position="1614"/>
    </location>
</feature>
<dbReference type="InterPro" id="IPR036770">
    <property type="entry name" value="Ankyrin_rpt-contain_sf"/>
</dbReference>
<protein>
    <recommendedName>
        <fullName evidence="8">ZZ-type domain-containing protein</fullName>
    </recommendedName>
</protein>
<sequence length="1675" mass="184964">MSELEQPAAPIDEDKLPIQTEYHAQPVRDVPESDPKLDIRDDETSGLITLQRGTSNTYVVLVQGIANLEWKSQKRWETWMPWLDGMGLKDDHTVKAYHYDIASQDPAIFSITGIEKEAGKLLEGLTSNEEQEPTRRYIFVALDIGGILIKKTLISASLEPTKYGDLDYRTSGLVFVSCPHRTSTIEEAEDYIGTLVSLNSHFPSNSMRKIRELAQAVQAINRDFLETKYLIRAVICNIVSPRIRNIVTEDKTDNKSEADSDSDSDSDEESTVEEQSVPDATPEDTPASLLGSSCSWFAIPFELVLPTQISYLEVTTASIRSDAEILSPEHSGRLKLALDAARNAEMDMAMHCVALSRAPPLYPPERLLCETPLGDCPEALLTSDPYRQWLDQRGTCVLHLHGTSDVSAMTQQLAGRLNSWKNGEDSAVFFEFSRRDIRFRSIKACLSSMLAILCSRFCHLYPKYICDLIEGAYCKHDAILDNLYAALMSIRIQDNGRGLTFIVNRLEECDESREWLVKRLSMQRNHHHRYRFAWIISSQGSDAIKSDLSGWPAIDIDGHSLTRDMHLQDQLPLPPYLACRFWPFSEGELAILASLQSEAVHDSVADTADGKSHAVMARSCLRYLRDPAVQAQMQALCNNAALTRPPLYTDHQKLISYATSYWPLHYQLSGDDRPFQSAVDFFADPPSRNTWSNAQYLLCNPGSWLERCYLSPLPLMAMHGLDDLVSEWLGREEDCKLLQLDGALAVREAVRRGHVSTARLLLAAVDLNEFALADALTAAASFGEGGMIHELAEKASTIDGFQWPRLLLMRLAFLGLHSTARLLLDSGEQVDPPDQAHGSASLHSAAFWAHEMTLQVLLAAKPDLNYSNENGVTALHFAALLGSADSIRLLLEAGAAIEAQTDYSMTPLQVALHAGNIGAFEILLEAGADPNQGKHGRWDVKEEMKPLFYCAYNGLVEETKLLLAYKADINVKYWDGKLSAAYFAVDRGHVEVAELLLQSGADANENPPRWDLILLAAASDSDETRSLAMVRLLLDHGARIEDEDNSSSWRSTALSRASGTENTEVVKLLLDEGADVNHRGKGSDTPLYSACYTCQLANVRLLITSGANVNEEPEDPDEWSPIHACYDSAEIVKTLLDNGADPSRLAGRESCLHLAVRNHQADTVRVLLAHRPKIDLELTVESPAYDEDDNYTALCVACHSVKSAKIVRKLLDAGANANHQTKLGKRPLDICVQAGSTAVARALLEYRVPVDSVDNDGNTPLHHVSSSTERGLIELLVRAGLDPWELNDKGITPFRRAVEVGNYAVVKYLLSRDSIHNRFLDGSPSLVRSACQNGDLQTLKALVSAGADLRSIDSMPGATGLLVTAIDKWKRPNQELVEYLVTTGGVNINGPGLFGYPLIAACVRSHEEQVQYLLNHGADVNLQDSTGRTALHVASVRGVLTVVEALLSAAGEHSTASATPKDRMGRTAVHFAAASGNWDVFQRVSSLYDAKELTEPDYDGWTPLFWALRNQKSSADIVQHLIEHGADPWARDQDGNGSWSPVKLAKYIGAPEDVQVALRDSSPRRDKNSSEEFSHDSQPAQYQSGWVCDSCRLGIFGIRYACQTCEGYDLCFRCYMSRERFHSDHAQDRWVEKGSEFEDDTPSSDKGDDESIASSNELSLVSSGSEMDSSDTGSS</sequence>
<evidence type="ECO:0000259" key="8">
    <source>
        <dbReference type="PROSITE" id="PS01357"/>
    </source>
</evidence>
<dbReference type="EMBL" id="AP024443">
    <property type="protein sequence ID" value="BCS18249.1"/>
    <property type="molecule type" value="Genomic_DNA"/>
</dbReference>
<dbReference type="PROSITE" id="PS50088">
    <property type="entry name" value="ANK_REPEAT"/>
    <property type="match status" value="9"/>
</dbReference>